<gene>
    <name evidence="1" type="ORF">EH240_11715</name>
</gene>
<dbReference type="AlphaFoldDB" id="A0A3P3FVK8"/>
<dbReference type="OrthoDB" id="9808866at2"/>
<proteinExistence type="predicted"/>
<dbReference type="EMBL" id="RQXT01000011">
    <property type="protein sequence ID" value="RRI02655.1"/>
    <property type="molecule type" value="Genomic_DNA"/>
</dbReference>
<name>A0A3P3FVK8_9HYPH</name>
<dbReference type="Proteomes" id="UP000273786">
    <property type="component" value="Unassembled WGS sequence"/>
</dbReference>
<accession>A0A3P3FVK8</accession>
<sequence length="104" mass="11831">MAGTITLTDHDAIRSWAAARAGFPAVVDVSPEAGTQPMLRLVFGQNAYEDNDRPERPFNAGGYELVEWDEWFRIFDEQKLALVVAADEPGRREEFHQIIRRGDR</sequence>
<evidence type="ECO:0000313" key="2">
    <source>
        <dbReference type="Proteomes" id="UP000273786"/>
    </source>
</evidence>
<protein>
    <recommendedName>
        <fullName evidence="3">1,4-alpha-glucan branching enzyme</fullName>
    </recommendedName>
</protein>
<reference evidence="1 2" key="1">
    <citation type="submission" date="2018-11" db="EMBL/GenBank/DDBJ databases">
        <title>the genome of Mesorhizobium tamadayense DSM 28320.</title>
        <authorList>
            <person name="Gao J."/>
        </authorList>
    </citation>
    <scope>NUCLEOTIDE SEQUENCE [LARGE SCALE GENOMIC DNA]</scope>
    <source>
        <strain evidence="1 2">DSM 28320</strain>
    </source>
</reference>
<evidence type="ECO:0000313" key="1">
    <source>
        <dbReference type="EMBL" id="RRI02655.1"/>
    </source>
</evidence>
<dbReference type="RefSeq" id="WP_124998316.1">
    <property type="nucleotide sequence ID" value="NZ_RQXT01000011.1"/>
</dbReference>
<evidence type="ECO:0008006" key="3">
    <source>
        <dbReference type="Google" id="ProtNLM"/>
    </source>
</evidence>
<organism evidence="1 2">
    <name type="scientific">Mesorhizobium tamadayense</name>
    <dbReference type="NCBI Taxonomy" id="425306"/>
    <lineage>
        <taxon>Bacteria</taxon>
        <taxon>Pseudomonadati</taxon>
        <taxon>Pseudomonadota</taxon>
        <taxon>Alphaproteobacteria</taxon>
        <taxon>Hyphomicrobiales</taxon>
        <taxon>Phyllobacteriaceae</taxon>
        <taxon>Mesorhizobium</taxon>
    </lineage>
</organism>
<keyword evidence="2" id="KW-1185">Reference proteome</keyword>
<comment type="caution">
    <text evidence="1">The sequence shown here is derived from an EMBL/GenBank/DDBJ whole genome shotgun (WGS) entry which is preliminary data.</text>
</comment>